<dbReference type="Gene3D" id="1.10.110.10">
    <property type="entry name" value="Plant lipid-transfer and hydrophobic proteins"/>
    <property type="match status" value="1"/>
</dbReference>
<feature type="compositionally biased region" description="Polar residues" evidence="9">
    <location>
        <begin position="131"/>
        <end position="157"/>
    </location>
</feature>
<keyword evidence="4" id="KW-0336">GPI-anchor</keyword>
<dbReference type="InterPro" id="IPR036312">
    <property type="entry name" value="Bifun_inhib/LTP/seed_sf"/>
</dbReference>
<keyword evidence="6" id="KW-1015">Disulfide bond</keyword>
<gene>
    <name evidence="13" type="ORF">ACH5RR_010644</name>
</gene>
<organism evidence="13 14">
    <name type="scientific">Cinchona calisaya</name>
    <dbReference type="NCBI Taxonomy" id="153742"/>
    <lineage>
        <taxon>Eukaryota</taxon>
        <taxon>Viridiplantae</taxon>
        <taxon>Streptophyta</taxon>
        <taxon>Embryophyta</taxon>
        <taxon>Tracheophyta</taxon>
        <taxon>Spermatophyta</taxon>
        <taxon>Magnoliopsida</taxon>
        <taxon>eudicotyledons</taxon>
        <taxon>Gunneridae</taxon>
        <taxon>Pentapetalae</taxon>
        <taxon>asterids</taxon>
        <taxon>lamiids</taxon>
        <taxon>Gentianales</taxon>
        <taxon>Rubiaceae</taxon>
        <taxon>Cinchonoideae</taxon>
        <taxon>Cinchoneae</taxon>
        <taxon>Cinchona</taxon>
    </lineage>
</organism>
<name>A0ABD3AJI8_9GENT</name>
<comment type="subcellular location">
    <subcellularLocation>
        <location evidence="1">Cell membrane</location>
        <topology evidence="1">Lipid-anchor</topology>
        <topology evidence="1">GPI-anchor</topology>
    </subcellularLocation>
</comment>
<keyword evidence="10" id="KW-0472">Membrane</keyword>
<dbReference type="InterPro" id="IPR016140">
    <property type="entry name" value="Bifunc_inhib/LTP/seed_store"/>
</dbReference>
<protein>
    <recommendedName>
        <fullName evidence="12">Bifunctional inhibitor/plant lipid transfer protein/seed storage helical domain-containing protein</fullName>
    </recommendedName>
</protein>
<evidence type="ECO:0000256" key="7">
    <source>
        <dbReference type="ARBA" id="ARBA00023180"/>
    </source>
</evidence>
<keyword evidence="14" id="KW-1185">Reference proteome</keyword>
<feature type="transmembrane region" description="Helical" evidence="10">
    <location>
        <begin position="168"/>
        <end position="187"/>
    </location>
</feature>
<evidence type="ECO:0000256" key="8">
    <source>
        <dbReference type="ARBA" id="ARBA00023288"/>
    </source>
</evidence>
<evidence type="ECO:0000256" key="4">
    <source>
        <dbReference type="ARBA" id="ARBA00022622"/>
    </source>
</evidence>
<dbReference type="Pfam" id="PF14368">
    <property type="entry name" value="LTP_2"/>
    <property type="match status" value="1"/>
</dbReference>
<dbReference type="AlphaFoldDB" id="A0ABD3AJI8"/>
<keyword evidence="7" id="KW-0325">Glycoprotein</keyword>
<feature type="chain" id="PRO_5044812797" description="Bifunctional inhibitor/plant lipid transfer protein/seed storage helical domain-containing protein" evidence="11">
    <location>
        <begin position="28"/>
        <end position="189"/>
    </location>
</feature>
<dbReference type="SMART" id="SM00499">
    <property type="entry name" value="AAI"/>
    <property type="match status" value="1"/>
</dbReference>
<evidence type="ECO:0000256" key="6">
    <source>
        <dbReference type="ARBA" id="ARBA00023157"/>
    </source>
</evidence>
<comment type="caution">
    <text evidence="13">The sequence shown here is derived from an EMBL/GenBank/DDBJ whole genome shotgun (WGS) entry which is preliminary data.</text>
</comment>
<feature type="region of interest" description="Disordered" evidence="9">
    <location>
        <begin position="105"/>
        <end position="159"/>
    </location>
</feature>
<dbReference type="FunFam" id="1.10.110.10:FF:000001">
    <property type="entry name" value="Bifunctional inhibitor/lipid-transfer protein/seed storage 2S albumin superfamily protein"/>
    <property type="match status" value="1"/>
</dbReference>
<evidence type="ECO:0000256" key="10">
    <source>
        <dbReference type="SAM" id="Phobius"/>
    </source>
</evidence>
<dbReference type="GO" id="GO:0005886">
    <property type="term" value="C:plasma membrane"/>
    <property type="evidence" value="ECO:0007669"/>
    <property type="project" value="UniProtKB-SubCell"/>
</dbReference>
<dbReference type="Proteomes" id="UP001630127">
    <property type="component" value="Unassembled WGS sequence"/>
</dbReference>
<evidence type="ECO:0000313" key="13">
    <source>
        <dbReference type="EMBL" id="KAL3531322.1"/>
    </source>
</evidence>
<dbReference type="CDD" id="cd00010">
    <property type="entry name" value="AAI_LTSS"/>
    <property type="match status" value="1"/>
</dbReference>
<feature type="signal peptide" evidence="11">
    <location>
        <begin position="1"/>
        <end position="27"/>
    </location>
</feature>
<keyword evidence="3" id="KW-1003">Cell membrane</keyword>
<proteinExistence type="inferred from homology"/>
<feature type="domain" description="Bifunctional inhibitor/plant lipid transfer protein/seed storage helical" evidence="12">
    <location>
        <begin position="31"/>
        <end position="108"/>
    </location>
</feature>
<dbReference type="GO" id="GO:0098552">
    <property type="term" value="C:side of membrane"/>
    <property type="evidence" value="ECO:0007669"/>
    <property type="project" value="UniProtKB-KW"/>
</dbReference>
<sequence length="189" mass="18872">MDSKVITQICLVVAVVVAIMQWTGALAQSGCTSELASLYPCLNYVTGNSSSPSPTCCTQLAGVVKSQPRCLCSLLNGGASSVGINVNQTLALALPGACQVQTPPSSQCNAGNAPTSSPAPAGSPPADSSNETPETQTTPSASDTPAANGSKTVPSTDGSASAGISIKASFQILGLLLFVASYVVFGVEF</sequence>
<dbReference type="PANTHER" id="PTHR33044">
    <property type="entry name" value="BIFUNCTIONAL INHIBITOR/LIPID-TRANSFER PROTEIN/SEED STORAGE 2S ALBUMIN SUPERFAMILY PROTEIN-RELATED"/>
    <property type="match status" value="1"/>
</dbReference>
<keyword evidence="5 11" id="KW-0732">Signal</keyword>
<evidence type="ECO:0000256" key="11">
    <source>
        <dbReference type="SAM" id="SignalP"/>
    </source>
</evidence>
<feature type="compositionally biased region" description="Low complexity" evidence="9">
    <location>
        <begin position="109"/>
        <end position="130"/>
    </location>
</feature>
<evidence type="ECO:0000313" key="14">
    <source>
        <dbReference type="Proteomes" id="UP001630127"/>
    </source>
</evidence>
<keyword evidence="8" id="KW-0449">Lipoprotein</keyword>
<evidence type="ECO:0000256" key="2">
    <source>
        <dbReference type="ARBA" id="ARBA00009748"/>
    </source>
</evidence>
<dbReference type="SUPFAM" id="SSF47699">
    <property type="entry name" value="Bifunctional inhibitor/lipid-transfer protein/seed storage 2S albumin"/>
    <property type="match status" value="1"/>
</dbReference>
<dbReference type="EMBL" id="JBJUIK010000004">
    <property type="protein sequence ID" value="KAL3531322.1"/>
    <property type="molecule type" value="Genomic_DNA"/>
</dbReference>
<dbReference type="InterPro" id="IPR043325">
    <property type="entry name" value="LTSS"/>
</dbReference>
<evidence type="ECO:0000256" key="5">
    <source>
        <dbReference type="ARBA" id="ARBA00022729"/>
    </source>
</evidence>
<accession>A0ABD3AJI8</accession>
<evidence type="ECO:0000256" key="3">
    <source>
        <dbReference type="ARBA" id="ARBA00022475"/>
    </source>
</evidence>
<evidence type="ECO:0000259" key="12">
    <source>
        <dbReference type="SMART" id="SM00499"/>
    </source>
</evidence>
<keyword evidence="10" id="KW-1133">Transmembrane helix</keyword>
<evidence type="ECO:0000256" key="1">
    <source>
        <dbReference type="ARBA" id="ARBA00004609"/>
    </source>
</evidence>
<reference evidence="13 14" key="1">
    <citation type="submission" date="2024-11" db="EMBL/GenBank/DDBJ databases">
        <title>A near-complete genome assembly of Cinchona calisaya.</title>
        <authorList>
            <person name="Lian D.C."/>
            <person name="Zhao X.W."/>
            <person name="Wei L."/>
        </authorList>
    </citation>
    <scope>NUCLEOTIDE SEQUENCE [LARGE SCALE GENOMIC DNA]</scope>
    <source>
        <tissue evidence="13">Nenye</tissue>
    </source>
</reference>
<keyword evidence="10" id="KW-0812">Transmembrane</keyword>
<comment type="similarity">
    <text evidence="2">Belongs to the plant LTP family.</text>
</comment>
<evidence type="ECO:0000256" key="9">
    <source>
        <dbReference type="SAM" id="MobiDB-lite"/>
    </source>
</evidence>